<dbReference type="InterPro" id="IPR028090">
    <property type="entry name" value="JAB_dom_prok"/>
</dbReference>
<protein>
    <submittedName>
        <fullName evidence="8">UBA/THIF-type NAD/FAD binding fold protein</fullName>
    </submittedName>
</protein>
<dbReference type="GO" id="GO:0061504">
    <property type="term" value="P:cyclic threonylcarbamoyladenosine biosynthetic process"/>
    <property type="evidence" value="ECO:0007669"/>
    <property type="project" value="TreeGrafter"/>
</dbReference>
<dbReference type="InterPro" id="IPR035985">
    <property type="entry name" value="Ubiquitin-activating_enz"/>
</dbReference>
<gene>
    <name evidence="8" type="ordered locus">Nham_1369</name>
</gene>
<keyword evidence="5" id="KW-0482">Metalloprotease</keyword>
<evidence type="ECO:0000256" key="5">
    <source>
        <dbReference type="ARBA" id="ARBA00023049"/>
    </source>
</evidence>
<dbReference type="PANTHER" id="PTHR43267">
    <property type="entry name" value="TRNA THREONYLCARBAMOYLADENOSINE DEHYDRATASE"/>
    <property type="match status" value="1"/>
</dbReference>
<evidence type="ECO:0000256" key="4">
    <source>
        <dbReference type="ARBA" id="ARBA00022833"/>
    </source>
</evidence>
<dbReference type="OrthoDB" id="2746358at2"/>
<evidence type="ECO:0000259" key="7">
    <source>
        <dbReference type="Pfam" id="PF14464"/>
    </source>
</evidence>
<dbReference type="GO" id="GO:0008641">
    <property type="term" value="F:ubiquitin-like modifier activating enzyme activity"/>
    <property type="evidence" value="ECO:0007669"/>
    <property type="project" value="InterPro"/>
</dbReference>
<evidence type="ECO:0000256" key="3">
    <source>
        <dbReference type="ARBA" id="ARBA00022801"/>
    </source>
</evidence>
<evidence type="ECO:0000259" key="6">
    <source>
        <dbReference type="Pfam" id="PF00899"/>
    </source>
</evidence>
<dbReference type="HOGENOM" id="CLU_041781_0_0_5"/>
<sequence length="458" mass="49880">MSAESRLLLPVGVHTALRAHLFPGDGNESAAILLCAAGPGRRLKLLARELIPVPHEACSVRKPDRITWPGRWIEEAIDRGEKEGLHIVLVHSHPGGLFEFSAADDASDSVVVPGLFAAYDARHGTAIMTPDGRMKVRFYDHDLQPTVVDLVMVPGDDIKIWWSDHQGGPPMAFTSEMTAANQHLSVAVIGASGTGSIIIEQVARLGFGRIVVIDFDKIEGKNLNRILNTSCADVGRFKVEVMANAAASHRGNGTVIPMPTSILDREAVIAASDCDFVFCCVDTLEARLVADLISAMFLMPLVDMGVVIPVRRHGGDVRIADVYGRIDYVYPGGATLEDRGVYDPERLREEYLRTHAPDAHRFEVRDGYIKGIAEEAPSVITLNMRVAAMAVGELLARLYPFRHEANRRYARTTFSLAACEEEYFAEEAFTASGAIPLARGAEEPLLGLPALSARRGQP</sequence>
<dbReference type="KEGG" id="nha:Nham_1369"/>
<dbReference type="SUPFAM" id="SSF69572">
    <property type="entry name" value="Activating enzymes of the ubiquitin-like proteins"/>
    <property type="match status" value="1"/>
</dbReference>
<dbReference type="eggNOG" id="COG0476">
    <property type="taxonomic scope" value="Bacteria"/>
</dbReference>
<dbReference type="Proteomes" id="UP000001953">
    <property type="component" value="Chromosome"/>
</dbReference>
<dbReference type="Pfam" id="PF14464">
    <property type="entry name" value="Prok-JAB"/>
    <property type="match status" value="1"/>
</dbReference>
<keyword evidence="3" id="KW-0378">Hydrolase</keyword>
<keyword evidence="1" id="KW-0645">Protease</keyword>
<evidence type="ECO:0000313" key="8">
    <source>
        <dbReference type="EMBL" id="ABE62193.1"/>
    </source>
</evidence>
<keyword evidence="4" id="KW-0862">Zinc</keyword>
<evidence type="ECO:0000313" key="9">
    <source>
        <dbReference type="Proteomes" id="UP000001953"/>
    </source>
</evidence>
<dbReference type="GO" id="GO:0061503">
    <property type="term" value="F:tRNA threonylcarbamoyladenosine dehydratase"/>
    <property type="evidence" value="ECO:0007669"/>
    <property type="project" value="TreeGrafter"/>
</dbReference>
<dbReference type="RefSeq" id="WP_011509885.1">
    <property type="nucleotide sequence ID" value="NC_007964.1"/>
</dbReference>
<dbReference type="CDD" id="cd01483">
    <property type="entry name" value="E1_enzyme_family"/>
    <property type="match status" value="1"/>
</dbReference>
<evidence type="ECO:0000256" key="1">
    <source>
        <dbReference type="ARBA" id="ARBA00022670"/>
    </source>
</evidence>
<dbReference type="PANTHER" id="PTHR43267:SF1">
    <property type="entry name" value="TRNA THREONYLCARBAMOYLADENOSINE DEHYDRATASE"/>
    <property type="match status" value="1"/>
</dbReference>
<dbReference type="GO" id="GO:0008237">
    <property type="term" value="F:metallopeptidase activity"/>
    <property type="evidence" value="ECO:0007669"/>
    <property type="project" value="UniProtKB-KW"/>
</dbReference>
<reference evidence="8 9" key="1">
    <citation type="submission" date="2006-03" db="EMBL/GenBank/DDBJ databases">
        <title>Complete sequence of chromosome of Nitrobacter hamburgensis X14.</title>
        <authorList>
            <consortium name="US DOE Joint Genome Institute"/>
            <person name="Copeland A."/>
            <person name="Lucas S."/>
            <person name="Lapidus A."/>
            <person name="Barry K."/>
            <person name="Detter J.C."/>
            <person name="Glavina del Rio T."/>
            <person name="Hammon N."/>
            <person name="Israni S."/>
            <person name="Dalin E."/>
            <person name="Tice H."/>
            <person name="Pitluck S."/>
            <person name="Chain P."/>
            <person name="Malfatti S."/>
            <person name="Shin M."/>
            <person name="Vergez L."/>
            <person name="Schmutz J."/>
            <person name="Larimer F."/>
            <person name="Land M."/>
            <person name="Hauser L."/>
            <person name="Kyrpides N."/>
            <person name="Ivanova N."/>
            <person name="Ward B."/>
            <person name="Arp D."/>
            <person name="Klotz M."/>
            <person name="Stein L."/>
            <person name="O'Mullan G."/>
            <person name="Starkenburg S."/>
            <person name="Sayavedra L."/>
            <person name="Poret-Peterson A.T."/>
            <person name="Gentry M.E."/>
            <person name="Bruce D."/>
            <person name="Richardson P."/>
        </authorList>
    </citation>
    <scope>NUCLEOTIDE SEQUENCE [LARGE SCALE GENOMIC DNA]</scope>
    <source>
        <strain evidence="9">DSM 10229 / NCIMB 13809 / X14</strain>
    </source>
</reference>
<dbReference type="Gene3D" id="3.40.50.720">
    <property type="entry name" value="NAD(P)-binding Rossmann-like Domain"/>
    <property type="match status" value="1"/>
</dbReference>
<dbReference type="GO" id="GO:0006508">
    <property type="term" value="P:proteolysis"/>
    <property type="evidence" value="ECO:0007669"/>
    <property type="project" value="UniProtKB-KW"/>
</dbReference>
<keyword evidence="2" id="KW-0479">Metal-binding</keyword>
<feature type="domain" description="JAB" evidence="7">
    <location>
        <begin position="12"/>
        <end position="112"/>
    </location>
</feature>
<dbReference type="EMBL" id="CP000319">
    <property type="protein sequence ID" value="ABE62193.1"/>
    <property type="molecule type" value="Genomic_DNA"/>
</dbReference>
<dbReference type="InterPro" id="IPR045886">
    <property type="entry name" value="ThiF/MoeB/HesA"/>
</dbReference>
<accession>Q1QNK4</accession>
<feature type="domain" description="THIF-type NAD/FAD binding fold" evidence="6">
    <location>
        <begin position="182"/>
        <end position="401"/>
    </location>
</feature>
<dbReference type="AlphaFoldDB" id="Q1QNK4"/>
<dbReference type="Pfam" id="PF00899">
    <property type="entry name" value="ThiF"/>
    <property type="match status" value="1"/>
</dbReference>
<dbReference type="InterPro" id="IPR000594">
    <property type="entry name" value="ThiF_NAD_FAD-bd"/>
</dbReference>
<dbReference type="GO" id="GO:0046872">
    <property type="term" value="F:metal ion binding"/>
    <property type="evidence" value="ECO:0007669"/>
    <property type="project" value="UniProtKB-KW"/>
</dbReference>
<proteinExistence type="predicted"/>
<dbReference type="STRING" id="323097.Nham_1369"/>
<organism evidence="8 9">
    <name type="scientific">Nitrobacter hamburgensis (strain DSM 10229 / NCIMB 13809 / X14)</name>
    <dbReference type="NCBI Taxonomy" id="323097"/>
    <lineage>
        <taxon>Bacteria</taxon>
        <taxon>Pseudomonadati</taxon>
        <taxon>Pseudomonadota</taxon>
        <taxon>Alphaproteobacteria</taxon>
        <taxon>Hyphomicrobiales</taxon>
        <taxon>Nitrobacteraceae</taxon>
        <taxon>Nitrobacter</taxon>
    </lineage>
</organism>
<keyword evidence="9" id="KW-1185">Reference proteome</keyword>
<name>Q1QNK4_NITHX</name>
<evidence type="ECO:0000256" key="2">
    <source>
        <dbReference type="ARBA" id="ARBA00022723"/>
    </source>
</evidence>